<feature type="compositionally biased region" description="Polar residues" evidence="1">
    <location>
        <begin position="56"/>
        <end position="70"/>
    </location>
</feature>
<evidence type="ECO:0000256" key="1">
    <source>
        <dbReference type="SAM" id="MobiDB-lite"/>
    </source>
</evidence>
<sequence>MRRKSKERGPQRQAKACTSTQIQNVGAGLPAMQAPRCFSYTAVIQSQPSQPPHTRLANQISPNSSLGMNA</sequence>
<accession>A0A5N7JZZ2</accession>
<keyword evidence="5" id="KW-1185">Reference proteome</keyword>
<evidence type="ECO:0000313" key="3">
    <source>
        <dbReference type="EMBL" id="MPR05199.1"/>
    </source>
</evidence>
<reference evidence="2 4" key="1">
    <citation type="submission" date="2019-09" db="EMBL/GenBank/DDBJ databases">
        <title>The draft genomes of Allium pathogen Pseudomonas sp.</title>
        <authorList>
            <person name="Fujikawa T."/>
            <person name="Sawada H."/>
        </authorList>
    </citation>
    <scope>NUCLEOTIDE SEQUENCE [LARGE SCALE GENOMIC DNA]</scope>
    <source>
        <strain evidence="2 4">MAFF 730085</strain>
    </source>
</reference>
<evidence type="ECO:0000313" key="4">
    <source>
        <dbReference type="Proteomes" id="UP000325438"/>
    </source>
</evidence>
<name>A0A5N7JZZ2_9PSED</name>
<dbReference type="EMBL" id="VUAZ01000193">
    <property type="protein sequence ID" value="MPR05199.1"/>
    <property type="molecule type" value="Genomic_DNA"/>
</dbReference>
<dbReference type="AlphaFoldDB" id="A0A5N7JZZ2"/>
<reference evidence="3 5" key="3">
    <citation type="journal article" date="2023" name="Plant Pathol.">
        <title>Dismantling and reorganizing Pseudomonas marginalis sensu#lato.</title>
        <authorList>
            <person name="Sawada H."/>
            <person name="Fujikawa T."/>
            <person name="Satou M."/>
        </authorList>
    </citation>
    <scope>NUCLEOTIDE SEQUENCE [LARGE SCALE GENOMIC DNA]</scope>
    <source>
        <strain evidence="3 5">MAFF 212408</strain>
    </source>
</reference>
<evidence type="ECO:0000313" key="2">
    <source>
        <dbReference type="EMBL" id="MPQ86961.1"/>
    </source>
</evidence>
<dbReference type="Proteomes" id="UP000325438">
    <property type="component" value="Unassembled WGS sequence"/>
</dbReference>
<feature type="region of interest" description="Disordered" evidence="1">
    <location>
        <begin position="45"/>
        <end position="70"/>
    </location>
</feature>
<reference evidence="3 5" key="2">
    <citation type="journal article" date="2020" name="Int. J. Syst. Evol. Microbiol.">
        <title>Pseudomonas kitaguniensis sp. nov., a pathogen causing bacterial rot of Welsh onion in Japan.</title>
        <authorList>
            <person name="Sawada H."/>
            <person name="Fujikawa T."/>
            <person name="Nishiwaki Y."/>
            <person name="Horita H."/>
        </authorList>
    </citation>
    <scope>NUCLEOTIDE SEQUENCE [LARGE SCALE GENOMIC DNA]</scope>
    <source>
        <strain evidence="3 5">MAFF 212408</strain>
    </source>
</reference>
<organism evidence="2 4">
    <name type="scientific">Pseudomonas kitaguniensis</name>
    <dbReference type="NCBI Taxonomy" id="2607908"/>
    <lineage>
        <taxon>Bacteria</taxon>
        <taxon>Pseudomonadati</taxon>
        <taxon>Pseudomonadota</taxon>
        <taxon>Gammaproteobacteria</taxon>
        <taxon>Pseudomonadales</taxon>
        <taxon>Pseudomonadaceae</taxon>
        <taxon>Pseudomonas</taxon>
    </lineage>
</organism>
<comment type="caution">
    <text evidence="2">The sequence shown here is derived from an EMBL/GenBank/DDBJ whole genome shotgun (WGS) entry which is preliminary data.</text>
</comment>
<gene>
    <name evidence="3" type="ORF">F0169_25870</name>
    <name evidence="2" type="ORF">F0170_25070</name>
</gene>
<proteinExistence type="predicted"/>
<protein>
    <submittedName>
        <fullName evidence="2">Uncharacterized protein</fullName>
    </submittedName>
</protein>
<dbReference type="EMBL" id="VUBA01000190">
    <property type="protein sequence ID" value="MPQ86961.1"/>
    <property type="molecule type" value="Genomic_DNA"/>
</dbReference>
<evidence type="ECO:0000313" key="5">
    <source>
        <dbReference type="Proteomes" id="UP000326112"/>
    </source>
</evidence>
<dbReference type="Proteomes" id="UP000326112">
    <property type="component" value="Unassembled WGS sequence"/>
</dbReference>